<protein>
    <submittedName>
        <fullName evidence="5">7093_t:CDS:1</fullName>
    </submittedName>
</protein>
<dbReference type="AlphaFoldDB" id="A0A9N8V684"/>
<feature type="region of interest" description="Disordered" evidence="3">
    <location>
        <begin position="1"/>
        <end position="20"/>
    </location>
</feature>
<dbReference type="OrthoDB" id="68483at2759"/>
<organism evidence="5 6">
    <name type="scientific">Funneliformis caledonium</name>
    <dbReference type="NCBI Taxonomy" id="1117310"/>
    <lineage>
        <taxon>Eukaryota</taxon>
        <taxon>Fungi</taxon>
        <taxon>Fungi incertae sedis</taxon>
        <taxon>Mucoromycota</taxon>
        <taxon>Glomeromycotina</taxon>
        <taxon>Glomeromycetes</taxon>
        <taxon>Glomerales</taxon>
        <taxon>Glomeraceae</taxon>
        <taxon>Funneliformis</taxon>
    </lineage>
</organism>
<dbReference type="CDD" id="cd14008">
    <property type="entry name" value="STKc_LKB1_CaMKK"/>
    <property type="match status" value="1"/>
</dbReference>
<feature type="domain" description="Protein kinase" evidence="4">
    <location>
        <begin position="90"/>
        <end position="398"/>
    </location>
</feature>
<name>A0A9N8V684_9GLOM</name>
<dbReference type="PROSITE" id="PS00108">
    <property type="entry name" value="PROTEIN_KINASE_ST"/>
    <property type="match status" value="1"/>
</dbReference>
<feature type="compositionally biased region" description="Gly residues" evidence="3">
    <location>
        <begin position="694"/>
        <end position="705"/>
    </location>
</feature>
<dbReference type="PANTHER" id="PTHR24346">
    <property type="entry name" value="MAP/MICROTUBULE AFFINITY-REGULATING KINASE"/>
    <property type="match status" value="1"/>
</dbReference>
<evidence type="ECO:0000256" key="1">
    <source>
        <dbReference type="ARBA" id="ARBA00022741"/>
    </source>
</evidence>
<feature type="compositionally biased region" description="Gly residues" evidence="3">
    <location>
        <begin position="724"/>
        <end position="828"/>
    </location>
</feature>
<keyword evidence="2" id="KW-0067">ATP-binding</keyword>
<accession>A0A9N8V684</accession>
<feature type="compositionally biased region" description="Low complexity" evidence="3">
    <location>
        <begin position="667"/>
        <end position="678"/>
    </location>
</feature>
<keyword evidence="6" id="KW-1185">Reference proteome</keyword>
<dbReference type="InterPro" id="IPR000719">
    <property type="entry name" value="Prot_kinase_dom"/>
</dbReference>
<dbReference type="Pfam" id="PF00069">
    <property type="entry name" value="Pkinase"/>
    <property type="match status" value="2"/>
</dbReference>
<dbReference type="SMART" id="SM00220">
    <property type="entry name" value="S_TKc"/>
    <property type="match status" value="1"/>
</dbReference>
<feature type="compositionally biased region" description="Low complexity" evidence="3">
    <location>
        <begin position="290"/>
        <end position="310"/>
    </location>
</feature>
<dbReference type="GO" id="GO:0005737">
    <property type="term" value="C:cytoplasm"/>
    <property type="evidence" value="ECO:0007669"/>
    <property type="project" value="TreeGrafter"/>
</dbReference>
<dbReference type="GO" id="GO:0005524">
    <property type="term" value="F:ATP binding"/>
    <property type="evidence" value="ECO:0007669"/>
    <property type="project" value="UniProtKB-KW"/>
</dbReference>
<dbReference type="InterPro" id="IPR011009">
    <property type="entry name" value="Kinase-like_dom_sf"/>
</dbReference>
<evidence type="ECO:0000256" key="3">
    <source>
        <dbReference type="SAM" id="MobiDB-lite"/>
    </source>
</evidence>
<dbReference type="EMBL" id="CAJVPQ010000006">
    <property type="protein sequence ID" value="CAG8436183.1"/>
    <property type="molecule type" value="Genomic_DNA"/>
</dbReference>
<gene>
    <name evidence="5" type="ORF">FCALED_LOCUS84</name>
</gene>
<proteinExistence type="predicted"/>
<evidence type="ECO:0000259" key="4">
    <source>
        <dbReference type="PROSITE" id="PS50011"/>
    </source>
</evidence>
<dbReference type="Proteomes" id="UP000789570">
    <property type="component" value="Unassembled WGS sequence"/>
</dbReference>
<dbReference type="GO" id="GO:0004674">
    <property type="term" value="F:protein serine/threonine kinase activity"/>
    <property type="evidence" value="ECO:0007669"/>
    <property type="project" value="TreeGrafter"/>
</dbReference>
<comment type="caution">
    <text evidence="5">The sequence shown here is derived from an EMBL/GenBank/DDBJ whole genome shotgun (WGS) entry which is preliminary data.</text>
</comment>
<dbReference type="PROSITE" id="PS50011">
    <property type="entry name" value="PROTEIN_KINASE_DOM"/>
    <property type="match status" value="1"/>
</dbReference>
<dbReference type="SUPFAM" id="SSF56112">
    <property type="entry name" value="Protein kinase-like (PK-like)"/>
    <property type="match status" value="1"/>
</dbReference>
<evidence type="ECO:0000313" key="6">
    <source>
        <dbReference type="Proteomes" id="UP000789570"/>
    </source>
</evidence>
<feature type="region of interest" description="Disordered" evidence="3">
    <location>
        <begin position="31"/>
        <end position="56"/>
    </location>
</feature>
<sequence>MSESTLSTKGNSNKSVSSPITSKSLFSFFGSHSNRSRQSSQQLSSHGNDYSKKDKIIHRHSFTPSIEVKETNTMYKDYDPNTGNKMINKYMLVRELGRGVHGKVKLGKDMELGEWVVRQRNDLTNEQKIRKEIAILKKCIHPHVVRLKEVIDDPMSRKIYMVIEYMEGGEIQWKDEYDRPIMSVEGARQIFRDVVLGLEYLHHQGIIHRDIKPANLLLTGDNVVKISDFGVSHFSQKKSTLTLRGKHQTKTSEDSDLAKTAGSPAFFAPELCFPGDLTQDMSSASIISDNASYSSDHSSESNSQSNNAINMRTQRPPKTKAIDIWALGVTLYCFIFGRCPFIADTEFELFFNVIPKQPLGFPEGIPVSDDLRDLLMKLLEKNPKNRITLEEVKKHPWVVADIPNPEKWREETDPKRYKAVTVTDEEVKSAYTLKDRLKKKFRKISLSLGNLTIGNLRKRSKSISEGLSSLGSPIYSHKTHYQSSSSPINILPSDENQTLQVAHQRHQSLYGSSFPEIYAPNSQQWDKAEYYLSRNSRQFAMKRLSNNSHSSLSKSWIYDGEDKEENIIVQDKNIEHDSLNHNKSRTDNGKNKYLMVINRPNPNLSNNINTTNTLVQPSQTDQGLETTSRENIEILDTMDSDEEDGVVFGANASRGWYTPQVLNPHTSNDPNNSNNSDNVCAPHDGKNKSPSGKTKGGGNDGGKSPNGGEPTPKEGGKAPAGDGKAPGGGGGDGKAPGGGDGDGKAPGGGGGDGKAPGGGGGDGKAPGGGGGDGKAPGGGGPDGDGKAPGGGGPGGDGKAPGGGTPDGDGKAPGGGGPGGDGKAPGGGEPTPKEGGKFPETAFLGYALFSKAKVATANTQQVNGLMTFFQPPDGETTISGKISVPLNKLDGNYRFVIMDGNQLLHEFTGLFVPMSFGQATLFSFTLNSVRLDGPNSIVGKYFTIYESDAILTYGLIEQEF</sequence>
<dbReference type="PANTHER" id="PTHR24346:SF77">
    <property type="entry name" value="SERINE THREONINE PROTEIN KINASE"/>
    <property type="match status" value="1"/>
</dbReference>
<keyword evidence="1" id="KW-0547">Nucleotide-binding</keyword>
<feature type="region of interest" description="Disordered" evidence="3">
    <location>
        <begin position="658"/>
        <end position="837"/>
    </location>
</feature>
<dbReference type="Gene3D" id="1.10.510.10">
    <property type="entry name" value="Transferase(Phosphotransferase) domain 1"/>
    <property type="match status" value="1"/>
</dbReference>
<reference evidence="5" key="1">
    <citation type="submission" date="2021-06" db="EMBL/GenBank/DDBJ databases">
        <authorList>
            <person name="Kallberg Y."/>
            <person name="Tangrot J."/>
            <person name="Rosling A."/>
        </authorList>
    </citation>
    <scope>NUCLEOTIDE SEQUENCE</scope>
    <source>
        <strain evidence="5">UK204</strain>
    </source>
</reference>
<dbReference type="GO" id="GO:0035556">
    <property type="term" value="P:intracellular signal transduction"/>
    <property type="evidence" value="ECO:0007669"/>
    <property type="project" value="TreeGrafter"/>
</dbReference>
<feature type="compositionally biased region" description="Low complexity" evidence="3">
    <location>
        <begin position="31"/>
        <end position="46"/>
    </location>
</feature>
<dbReference type="InterPro" id="IPR008271">
    <property type="entry name" value="Ser/Thr_kinase_AS"/>
</dbReference>
<feature type="region of interest" description="Disordered" evidence="3">
    <location>
        <begin position="290"/>
        <end position="311"/>
    </location>
</feature>
<evidence type="ECO:0000256" key="2">
    <source>
        <dbReference type="ARBA" id="ARBA00022840"/>
    </source>
</evidence>
<evidence type="ECO:0000313" key="5">
    <source>
        <dbReference type="EMBL" id="CAG8436183.1"/>
    </source>
</evidence>